<name>A0AA35ZZG4_LACSI</name>
<dbReference type="Proteomes" id="UP001177003">
    <property type="component" value="Chromosome 9"/>
</dbReference>
<keyword evidence="2" id="KW-0806">Transcription termination</keyword>
<dbReference type="GO" id="GO:0003676">
    <property type="term" value="F:nucleic acid binding"/>
    <property type="evidence" value="ECO:0007669"/>
    <property type="project" value="InterPro"/>
</dbReference>
<dbReference type="Pfam" id="PF02536">
    <property type="entry name" value="mTERF"/>
    <property type="match status" value="1"/>
</dbReference>
<evidence type="ECO:0000256" key="3">
    <source>
        <dbReference type="ARBA" id="ARBA00022946"/>
    </source>
</evidence>
<dbReference type="FunFam" id="1.25.70.10:FF:000001">
    <property type="entry name" value="Mitochondrial transcription termination factor-like"/>
    <property type="match status" value="1"/>
</dbReference>
<gene>
    <name evidence="4" type="ORF">LSALG_LOCUS40313</name>
</gene>
<dbReference type="PANTHER" id="PTHR13068:SF168">
    <property type="entry name" value="TRANSCRIPTION REGULATOR MTERF FAMILY"/>
    <property type="match status" value="1"/>
</dbReference>
<dbReference type="AlphaFoldDB" id="A0AA35ZZG4"/>
<dbReference type="Gene3D" id="1.25.70.10">
    <property type="entry name" value="Transcription termination factor 3, mitochondrial"/>
    <property type="match status" value="1"/>
</dbReference>
<evidence type="ECO:0000256" key="1">
    <source>
        <dbReference type="ARBA" id="ARBA00007692"/>
    </source>
</evidence>
<keyword evidence="3" id="KW-0809">Transit peptide</keyword>
<dbReference type="InterPro" id="IPR003690">
    <property type="entry name" value="MTERF"/>
</dbReference>
<dbReference type="PANTHER" id="PTHR13068">
    <property type="entry name" value="CGI-12 PROTEIN-RELATED"/>
    <property type="match status" value="1"/>
</dbReference>
<evidence type="ECO:0000313" key="5">
    <source>
        <dbReference type="Proteomes" id="UP001177003"/>
    </source>
</evidence>
<dbReference type="EMBL" id="OX465085">
    <property type="protein sequence ID" value="CAI9301784.1"/>
    <property type="molecule type" value="Genomic_DNA"/>
</dbReference>
<keyword evidence="2" id="KW-0805">Transcription regulation</keyword>
<keyword evidence="5" id="KW-1185">Reference proteome</keyword>
<comment type="similarity">
    <text evidence="1">Belongs to the mTERF family.</text>
</comment>
<organism evidence="4 5">
    <name type="scientific">Lactuca saligna</name>
    <name type="common">Willowleaf lettuce</name>
    <dbReference type="NCBI Taxonomy" id="75948"/>
    <lineage>
        <taxon>Eukaryota</taxon>
        <taxon>Viridiplantae</taxon>
        <taxon>Streptophyta</taxon>
        <taxon>Embryophyta</taxon>
        <taxon>Tracheophyta</taxon>
        <taxon>Spermatophyta</taxon>
        <taxon>Magnoliopsida</taxon>
        <taxon>eudicotyledons</taxon>
        <taxon>Gunneridae</taxon>
        <taxon>Pentapetalae</taxon>
        <taxon>asterids</taxon>
        <taxon>campanulids</taxon>
        <taxon>Asterales</taxon>
        <taxon>Asteraceae</taxon>
        <taxon>Cichorioideae</taxon>
        <taxon>Cichorieae</taxon>
        <taxon>Lactucinae</taxon>
        <taxon>Lactuca</taxon>
    </lineage>
</organism>
<evidence type="ECO:0000256" key="2">
    <source>
        <dbReference type="ARBA" id="ARBA00022472"/>
    </source>
</evidence>
<dbReference type="GO" id="GO:0006353">
    <property type="term" value="P:DNA-templated transcription termination"/>
    <property type="evidence" value="ECO:0007669"/>
    <property type="project" value="UniProtKB-KW"/>
</dbReference>
<evidence type="ECO:0000313" key="4">
    <source>
        <dbReference type="EMBL" id="CAI9301784.1"/>
    </source>
</evidence>
<sequence length="379" mass="43209">MKHTTITMFRFSAFFRTHAVRYSSLSPIHETSADRKPLLMVDYLVDSLHFSKQDAVAVSSKGKLTNLRSPINSDSVLNLLKSYGLDLSQIRQIISFAPKILSCKASKTLEPKLKVFQELGLSGSDLVSLIKKNPEIFGYGLHTRIMPGLDLLKKLLGSDEKVIEVINKSRWLYVTTSSMKRLSTNISLLQTFGLSNERIMKFMLGNPEKLMADPKLLQSRLSYVEEKLGISRALPSFIHAASVVLWSSDSEVEKRMKIFKSFGWSDSEISLLFRNQPYVLNKSEGNIREKLEFFMKELGYTPAYLLSCNTFFTLSLNKRVIPRNTMLKILKEKKLVKDKLSLITIATYSEVRFLEFLKGFENDIPGICETYIDNVERVS</sequence>
<reference evidence="4" key="1">
    <citation type="submission" date="2023-04" db="EMBL/GenBank/DDBJ databases">
        <authorList>
            <person name="Vijverberg K."/>
            <person name="Xiong W."/>
            <person name="Schranz E."/>
        </authorList>
    </citation>
    <scope>NUCLEOTIDE SEQUENCE</scope>
</reference>
<accession>A0AA35ZZG4</accession>
<keyword evidence="2" id="KW-0804">Transcription</keyword>
<dbReference type="InterPro" id="IPR038538">
    <property type="entry name" value="MTERF_sf"/>
</dbReference>
<dbReference type="SMART" id="SM00733">
    <property type="entry name" value="Mterf"/>
    <property type="match status" value="7"/>
</dbReference>
<proteinExistence type="inferred from homology"/>
<protein>
    <submittedName>
        <fullName evidence="4">Uncharacterized protein</fullName>
    </submittedName>
</protein>